<feature type="binding site" evidence="9">
    <location>
        <position position="65"/>
    </location>
    <ligand>
        <name>Mg(2+)</name>
        <dbReference type="ChEBI" id="CHEBI:18420"/>
    </ligand>
</feature>
<dbReference type="PANTHER" id="PTHR20857:SF15">
    <property type="entry name" value="THIAMINE-PHOSPHATE SYNTHASE"/>
    <property type="match status" value="1"/>
</dbReference>
<feature type="binding site" evidence="9">
    <location>
        <position position="103"/>
    </location>
    <ligand>
        <name>4-amino-2-methyl-5-(diphosphooxymethyl)pyrimidine</name>
        <dbReference type="ChEBI" id="CHEBI:57841"/>
    </ligand>
</feature>
<evidence type="ECO:0000256" key="5">
    <source>
        <dbReference type="ARBA" id="ARBA00022977"/>
    </source>
</evidence>
<feature type="binding site" evidence="9">
    <location>
        <position position="133"/>
    </location>
    <ligand>
        <name>4-amino-2-methyl-5-(diphosphooxymethyl)pyrimidine</name>
        <dbReference type="ChEBI" id="CHEBI:57841"/>
    </ligand>
</feature>
<keyword evidence="2 9" id="KW-0808">Transferase</keyword>
<comment type="catalytic activity">
    <reaction evidence="7 9 10">
        <text>2-(2-carboxy-4-methylthiazol-5-yl)ethyl phosphate + 4-amino-2-methyl-5-(diphosphooxymethyl)pyrimidine + 2 H(+) = thiamine phosphate + CO2 + diphosphate</text>
        <dbReference type="Rhea" id="RHEA:47848"/>
        <dbReference type="ChEBI" id="CHEBI:15378"/>
        <dbReference type="ChEBI" id="CHEBI:16526"/>
        <dbReference type="ChEBI" id="CHEBI:33019"/>
        <dbReference type="ChEBI" id="CHEBI:37575"/>
        <dbReference type="ChEBI" id="CHEBI:57841"/>
        <dbReference type="ChEBI" id="CHEBI:62890"/>
        <dbReference type="EC" id="2.5.1.3"/>
    </reaction>
</comment>
<dbReference type="KEGG" id="ccv:CCV52592_0497"/>
<comment type="function">
    <text evidence="9">Condenses 4-methyl-5-(beta-hydroxyethyl)thiazole monophosphate (THZ-P) and 2-methyl-4-amino-5-hydroxymethyl pyrimidine pyrophosphate (HMP-PP) to form thiamine monophosphate (TMP).</text>
</comment>
<evidence type="ECO:0000256" key="11">
    <source>
        <dbReference type="RuleBase" id="RU004253"/>
    </source>
</evidence>
<evidence type="ECO:0000256" key="7">
    <source>
        <dbReference type="ARBA" id="ARBA00047851"/>
    </source>
</evidence>
<comment type="catalytic activity">
    <reaction evidence="8 9 10">
        <text>2-[(2R,5Z)-2-carboxy-4-methylthiazol-5(2H)-ylidene]ethyl phosphate + 4-amino-2-methyl-5-(diphosphooxymethyl)pyrimidine + 2 H(+) = thiamine phosphate + CO2 + diphosphate</text>
        <dbReference type="Rhea" id="RHEA:47844"/>
        <dbReference type="ChEBI" id="CHEBI:15378"/>
        <dbReference type="ChEBI" id="CHEBI:16526"/>
        <dbReference type="ChEBI" id="CHEBI:33019"/>
        <dbReference type="ChEBI" id="CHEBI:37575"/>
        <dbReference type="ChEBI" id="CHEBI:57841"/>
        <dbReference type="ChEBI" id="CHEBI:62899"/>
        <dbReference type="EC" id="2.5.1.3"/>
    </reaction>
</comment>
<dbReference type="OrthoDB" id="9810880at2"/>
<keyword evidence="14" id="KW-1185">Reference proteome</keyword>
<dbReference type="Proteomes" id="UP000006380">
    <property type="component" value="Chromosome"/>
</dbReference>
<dbReference type="GO" id="GO:0009228">
    <property type="term" value="P:thiamine biosynthetic process"/>
    <property type="evidence" value="ECO:0007669"/>
    <property type="project" value="UniProtKB-KW"/>
</dbReference>
<dbReference type="Gene3D" id="3.20.20.70">
    <property type="entry name" value="Aldolase class I"/>
    <property type="match status" value="1"/>
</dbReference>
<gene>
    <name evidence="9 13" type="primary">thiE</name>
    <name evidence="13" type="ORF">CCV52592_0497</name>
</gene>
<organism evidence="13 14">
    <name type="scientific">Campylobacter curvus (strain 525.92)</name>
    <dbReference type="NCBI Taxonomy" id="360105"/>
    <lineage>
        <taxon>Bacteria</taxon>
        <taxon>Pseudomonadati</taxon>
        <taxon>Campylobacterota</taxon>
        <taxon>Epsilonproteobacteria</taxon>
        <taxon>Campylobacterales</taxon>
        <taxon>Campylobacteraceae</taxon>
        <taxon>Campylobacter</taxon>
    </lineage>
</organism>
<comment type="cofactor">
    <cofactor evidence="9">
        <name>Mg(2+)</name>
        <dbReference type="ChEBI" id="CHEBI:18420"/>
    </cofactor>
    <text evidence="9">Binds 1 Mg(2+) ion per subunit.</text>
</comment>
<dbReference type="STRING" id="360105.CCV52592_0497"/>
<dbReference type="RefSeq" id="WP_009650188.1">
    <property type="nucleotide sequence ID" value="NC_009715.2"/>
</dbReference>
<dbReference type="UniPathway" id="UPA00060">
    <property type="reaction ID" value="UER00141"/>
</dbReference>
<feature type="binding site" evidence="9">
    <location>
        <position position="64"/>
    </location>
    <ligand>
        <name>4-amino-2-methyl-5-(diphosphooxymethyl)pyrimidine</name>
        <dbReference type="ChEBI" id="CHEBI:57841"/>
    </ligand>
</feature>
<evidence type="ECO:0000256" key="2">
    <source>
        <dbReference type="ARBA" id="ARBA00022679"/>
    </source>
</evidence>
<dbReference type="EMBL" id="CP000767">
    <property type="protein sequence ID" value="EAU00719.1"/>
    <property type="molecule type" value="Genomic_DNA"/>
</dbReference>
<feature type="binding site" evidence="9">
    <location>
        <begin position="34"/>
        <end position="38"/>
    </location>
    <ligand>
        <name>4-amino-2-methyl-5-(diphosphooxymethyl)pyrimidine</name>
        <dbReference type="ChEBI" id="CHEBI:57841"/>
    </ligand>
</feature>
<dbReference type="InterPro" id="IPR034291">
    <property type="entry name" value="TMP_synthase"/>
</dbReference>
<dbReference type="CDD" id="cd00564">
    <property type="entry name" value="TMP_TenI"/>
    <property type="match status" value="1"/>
</dbReference>
<evidence type="ECO:0000256" key="9">
    <source>
        <dbReference type="HAMAP-Rule" id="MF_00097"/>
    </source>
</evidence>
<comment type="pathway">
    <text evidence="1 9 11">Cofactor biosynthesis; thiamine diphosphate biosynthesis; thiamine phosphate from 4-amino-2-methyl-5-diphosphomethylpyrimidine and 4-methyl-5-(2-phosphoethyl)-thiazole: step 1/1.</text>
</comment>
<evidence type="ECO:0000256" key="10">
    <source>
        <dbReference type="RuleBase" id="RU003826"/>
    </source>
</evidence>
<dbReference type="InterPro" id="IPR022998">
    <property type="entry name" value="ThiamineP_synth_TenI"/>
</dbReference>
<comment type="similarity">
    <text evidence="9 10">Belongs to the thiamine-phosphate synthase family.</text>
</comment>
<evidence type="ECO:0000256" key="6">
    <source>
        <dbReference type="ARBA" id="ARBA00047334"/>
    </source>
</evidence>
<keyword evidence="3 9" id="KW-0479">Metal-binding</keyword>
<keyword evidence="4 9" id="KW-0460">Magnesium</keyword>
<comment type="caution">
    <text evidence="9">Lacks conserved residue(s) required for the propagation of feature annotation.</text>
</comment>
<dbReference type="PANTHER" id="PTHR20857">
    <property type="entry name" value="THIAMINE-PHOSPHATE PYROPHOSPHORYLASE"/>
    <property type="match status" value="1"/>
</dbReference>
<accession>A7GXD2</accession>
<feature type="binding site" evidence="9">
    <location>
        <begin position="130"/>
        <end position="132"/>
    </location>
    <ligand>
        <name>2-[(2R,5Z)-2-carboxy-4-methylthiazol-5(2H)-ylidene]ethyl phosphate</name>
        <dbReference type="ChEBI" id="CHEBI:62899"/>
    </ligand>
</feature>
<evidence type="ECO:0000256" key="1">
    <source>
        <dbReference type="ARBA" id="ARBA00005165"/>
    </source>
</evidence>
<comment type="catalytic activity">
    <reaction evidence="6 9 10">
        <text>4-methyl-5-(2-phosphooxyethyl)-thiazole + 4-amino-2-methyl-5-(diphosphooxymethyl)pyrimidine + H(+) = thiamine phosphate + diphosphate</text>
        <dbReference type="Rhea" id="RHEA:22328"/>
        <dbReference type="ChEBI" id="CHEBI:15378"/>
        <dbReference type="ChEBI" id="CHEBI:33019"/>
        <dbReference type="ChEBI" id="CHEBI:37575"/>
        <dbReference type="ChEBI" id="CHEBI:57841"/>
        <dbReference type="ChEBI" id="CHEBI:58296"/>
        <dbReference type="EC" id="2.5.1.3"/>
    </reaction>
</comment>
<name>A7GXD2_CAMC5</name>
<feature type="binding site" evidence="9">
    <location>
        <position position="84"/>
    </location>
    <ligand>
        <name>Mg(2+)</name>
        <dbReference type="ChEBI" id="CHEBI:18420"/>
    </ligand>
</feature>
<protein>
    <recommendedName>
        <fullName evidence="9">Thiamine-phosphate synthase</fullName>
        <shortName evidence="9">TP synthase</shortName>
        <shortName evidence="9">TPS</shortName>
        <ecNumber evidence="9">2.5.1.3</ecNumber>
    </recommendedName>
    <alternativeName>
        <fullName evidence="9">Thiamine-phosphate pyrophosphorylase</fullName>
        <shortName evidence="9">TMP pyrophosphorylase</shortName>
        <shortName evidence="9">TMP-PPase</shortName>
    </alternativeName>
</protein>
<evidence type="ECO:0000313" key="13">
    <source>
        <dbReference type="EMBL" id="EAU00719.1"/>
    </source>
</evidence>
<sequence length="203" mass="22159">MSQIYAISDDTLTPDETIISQATEILRNGVKFFQYRSKKPVKNEKIARELLTLCDDFKAKFIVNDDVKFAASIGAKCVHIGIDDMDISSAREILGDDAFIGVSCYNDLNLALKAQQNGASYVAFGSVFKSRTKPDAVICPLETIKQAKEILNIPICAIGGINASNIAQISALRIDLIAVINAVYRPKSIGENLARLRLAMSCL</sequence>
<feature type="domain" description="Thiamine phosphate synthase/TenI" evidence="12">
    <location>
        <begin position="4"/>
        <end position="183"/>
    </location>
</feature>
<evidence type="ECO:0000256" key="3">
    <source>
        <dbReference type="ARBA" id="ARBA00022723"/>
    </source>
</evidence>
<dbReference type="EC" id="2.5.1.3" evidence="9"/>
<dbReference type="SUPFAM" id="SSF51391">
    <property type="entry name" value="Thiamin phosphate synthase"/>
    <property type="match status" value="1"/>
</dbReference>
<evidence type="ECO:0000256" key="8">
    <source>
        <dbReference type="ARBA" id="ARBA00047883"/>
    </source>
</evidence>
<evidence type="ECO:0000313" key="14">
    <source>
        <dbReference type="Proteomes" id="UP000006380"/>
    </source>
</evidence>
<evidence type="ECO:0000259" key="12">
    <source>
        <dbReference type="Pfam" id="PF02581"/>
    </source>
</evidence>
<dbReference type="GO" id="GO:0005737">
    <property type="term" value="C:cytoplasm"/>
    <property type="evidence" value="ECO:0007669"/>
    <property type="project" value="TreeGrafter"/>
</dbReference>
<evidence type="ECO:0000256" key="4">
    <source>
        <dbReference type="ARBA" id="ARBA00022842"/>
    </source>
</evidence>
<dbReference type="GO" id="GO:0004789">
    <property type="term" value="F:thiamine-phosphate diphosphorylase activity"/>
    <property type="evidence" value="ECO:0007669"/>
    <property type="project" value="UniProtKB-UniRule"/>
</dbReference>
<feature type="binding site" evidence="9">
    <location>
        <position position="160"/>
    </location>
    <ligand>
        <name>2-[(2R,5Z)-2-carboxy-4-methylthiazol-5(2H)-ylidene]ethyl phosphate</name>
        <dbReference type="ChEBI" id="CHEBI:62899"/>
    </ligand>
</feature>
<dbReference type="NCBIfam" id="TIGR00693">
    <property type="entry name" value="thiE"/>
    <property type="match status" value="1"/>
</dbReference>
<dbReference type="InterPro" id="IPR013785">
    <property type="entry name" value="Aldolase_TIM"/>
</dbReference>
<keyword evidence="5 9" id="KW-0784">Thiamine biosynthesis</keyword>
<dbReference type="InterPro" id="IPR036206">
    <property type="entry name" value="ThiamineP_synth_sf"/>
</dbReference>
<dbReference type="AlphaFoldDB" id="A7GXD2"/>
<reference evidence="13" key="1">
    <citation type="submission" date="2016-07" db="EMBL/GenBank/DDBJ databases">
        <title>Comparative genomics of the Campylobacter concisus group.</title>
        <authorList>
            <person name="Miller W.G."/>
            <person name="Yee E."/>
            <person name="Chapman M.H."/>
            <person name="Huynh S."/>
            <person name="Bono J.L."/>
            <person name="On S.L.W."/>
            <person name="StLeger J."/>
            <person name="Foster G."/>
            <person name="Parker C.T."/>
        </authorList>
    </citation>
    <scope>NUCLEOTIDE SEQUENCE</scope>
    <source>
        <strain evidence="13">525.92</strain>
    </source>
</reference>
<dbReference type="HAMAP" id="MF_00097">
    <property type="entry name" value="TMP_synthase"/>
    <property type="match status" value="1"/>
</dbReference>
<dbReference type="Pfam" id="PF02581">
    <property type="entry name" value="TMP-TENI"/>
    <property type="match status" value="1"/>
</dbReference>
<dbReference type="HOGENOM" id="CLU_018272_3_1_7"/>
<proteinExistence type="inferred from homology"/>
<dbReference type="GO" id="GO:0009229">
    <property type="term" value="P:thiamine diphosphate biosynthetic process"/>
    <property type="evidence" value="ECO:0007669"/>
    <property type="project" value="UniProtKB-UniRule"/>
</dbReference>
<dbReference type="GO" id="GO:0000287">
    <property type="term" value="F:magnesium ion binding"/>
    <property type="evidence" value="ECO:0007669"/>
    <property type="project" value="UniProtKB-UniRule"/>
</dbReference>